<evidence type="ECO:0000313" key="2">
    <source>
        <dbReference type="EMBL" id="KAG9065276.1"/>
    </source>
</evidence>
<keyword evidence="3" id="KW-1185">Reference proteome</keyword>
<feature type="region of interest" description="Disordered" evidence="1">
    <location>
        <begin position="1"/>
        <end position="46"/>
    </location>
</feature>
<dbReference type="Proteomes" id="UP000707451">
    <property type="component" value="Unassembled WGS sequence"/>
</dbReference>
<sequence>MAEAAAPTQGDGGGTEDEAAGDGDNIDSDPGIEEEEAQDGGRRFRGLNFKKNGSALQTMHMRIVKLSTELALVLTTETGGRWTSTRLSDLAEELVALNDTYNIMKNQTQQKQDDGQRQTAEVATMNEDAVGSVMMTGAEYRALQSQGKSTTATTATVDTVGVY</sequence>
<dbReference type="AlphaFoldDB" id="A0A9P8BRR9"/>
<evidence type="ECO:0000256" key="1">
    <source>
        <dbReference type="SAM" id="MobiDB-lite"/>
    </source>
</evidence>
<comment type="caution">
    <text evidence="2">The sequence shown here is derived from an EMBL/GenBank/DDBJ whole genome shotgun (WGS) entry which is preliminary data.</text>
</comment>
<gene>
    <name evidence="2" type="ORF">KI688_002599</name>
</gene>
<protein>
    <submittedName>
        <fullName evidence="2">Uncharacterized protein</fullName>
    </submittedName>
</protein>
<name>A0A9P8BRR9_9FUNG</name>
<evidence type="ECO:0000313" key="3">
    <source>
        <dbReference type="Proteomes" id="UP000707451"/>
    </source>
</evidence>
<feature type="compositionally biased region" description="Acidic residues" evidence="1">
    <location>
        <begin position="14"/>
        <end position="38"/>
    </location>
</feature>
<accession>A0A9P8BRR9</accession>
<proteinExistence type="predicted"/>
<organism evidence="2 3">
    <name type="scientific">Linnemannia hyalina</name>
    <dbReference type="NCBI Taxonomy" id="64524"/>
    <lineage>
        <taxon>Eukaryota</taxon>
        <taxon>Fungi</taxon>
        <taxon>Fungi incertae sedis</taxon>
        <taxon>Mucoromycota</taxon>
        <taxon>Mortierellomycotina</taxon>
        <taxon>Mortierellomycetes</taxon>
        <taxon>Mortierellales</taxon>
        <taxon>Mortierellaceae</taxon>
        <taxon>Linnemannia</taxon>
    </lineage>
</organism>
<dbReference type="EMBL" id="JAHRHY010000012">
    <property type="protein sequence ID" value="KAG9065276.1"/>
    <property type="molecule type" value="Genomic_DNA"/>
</dbReference>
<reference evidence="2" key="1">
    <citation type="submission" date="2021-06" db="EMBL/GenBank/DDBJ databases">
        <title>Genome Sequence of Mortierella hyaline Strain SCG-10, a Cold-Adapted, Nitrate-Reducing Fungus Isolated from Soil in Minnesota, USA.</title>
        <authorList>
            <person name="Aldossari N."/>
        </authorList>
    </citation>
    <scope>NUCLEOTIDE SEQUENCE</scope>
    <source>
        <strain evidence="2">SCG-10</strain>
    </source>
</reference>